<accession>A0A9D4CZS2</accession>
<keyword evidence="2" id="KW-1185">Reference proteome</keyword>
<sequence>MMALASSSKPSLPRYLSHVAEGHCMMDDPRSQKLLLVLDLHSIYGDHLPNGLEQDITGEGTCEN</sequence>
<reference evidence="1" key="1">
    <citation type="journal article" date="2019" name="bioRxiv">
        <title>The Genome of the Zebra Mussel, Dreissena polymorpha: A Resource for Invasive Species Research.</title>
        <authorList>
            <person name="McCartney M.A."/>
            <person name="Auch B."/>
            <person name="Kono T."/>
            <person name="Mallez S."/>
            <person name="Zhang Y."/>
            <person name="Obille A."/>
            <person name="Becker A."/>
            <person name="Abrahante J.E."/>
            <person name="Garbe J."/>
            <person name="Badalamenti J.P."/>
            <person name="Herman A."/>
            <person name="Mangelson H."/>
            <person name="Liachko I."/>
            <person name="Sullivan S."/>
            <person name="Sone E.D."/>
            <person name="Koren S."/>
            <person name="Silverstein K.A.T."/>
            <person name="Beckman K.B."/>
            <person name="Gohl D.M."/>
        </authorList>
    </citation>
    <scope>NUCLEOTIDE SEQUENCE</scope>
    <source>
        <strain evidence="1">Duluth1</strain>
        <tissue evidence="1">Whole animal</tissue>
    </source>
</reference>
<name>A0A9D4CZS2_DREPO</name>
<organism evidence="1 2">
    <name type="scientific">Dreissena polymorpha</name>
    <name type="common">Zebra mussel</name>
    <name type="synonym">Mytilus polymorpha</name>
    <dbReference type="NCBI Taxonomy" id="45954"/>
    <lineage>
        <taxon>Eukaryota</taxon>
        <taxon>Metazoa</taxon>
        <taxon>Spiralia</taxon>
        <taxon>Lophotrochozoa</taxon>
        <taxon>Mollusca</taxon>
        <taxon>Bivalvia</taxon>
        <taxon>Autobranchia</taxon>
        <taxon>Heteroconchia</taxon>
        <taxon>Euheterodonta</taxon>
        <taxon>Imparidentia</taxon>
        <taxon>Neoheterodontei</taxon>
        <taxon>Myida</taxon>
        <taxon>Dreissenoidea</taxon>
        <taxon>Dreissenidae</taxon>
        <taxon>Dreissena</taxon>
    </lineage>
</organism>
<protein>
    <submittedName>
        <fullName evidence="1">Uncharacterized protein</fullName>
    </submittedName>
</protein>
<evidence type="ECO:0000313" key="2">
    <source>
        <dbReference type="Proteomes" id="UP000828390"/>
    </source>
</evidence>
<evidence type="ECO:0000313" key="1">
    <source>
        <dbReference type="EMBL" id="KAH3735350.1"/>
    </source>
</evidence>
<proteinExistence type="predicted"/>
<dbReference type="AlphaFoldDB" id="A0A9D4CZS2"/>
<reference evidence="1" key="2">
    <citation type="submission" date="2020-11" db="EMBL/GenBank/DDBJ databases">
        <authorList>
            <person name="McCartney M.A."/>
            <person name="Auch B."/>
            <person name="Kono T."/>
            <person name="Mallez S."/>
            <person name="Becker A."/>
            <person name="Gohl D.M."/>
            <person name="Silverstein K.A.T."/>
            <person name="Koren S."/>
            <person name="Bechman K.B."/>
            <person name="Herman A."/>
            <person name="Abrahante J.E."/>
            <person name="Garbe J."/>
        </authorList>
    </citation>
    <scope>NUCLEOTIDE SEQUENCE</scope>
    <source>
        <strain evidence="1">Duluth1</strain>
        <tissue evidence="1">Whole animal</tissue>
    </source>
</reference>
<dbReference type="EMBL" id="JAIWYP010000011">
    <property type="protein sequence ID" value="KAH3735350.1"/>
    <property type="molecule type" value="Genomic_DNA"/>
</dbReference>
<comment type="caution">
    <text evidence="1">The sequence shown here is derived from an EMBL/GenBank/DDBJ whole genome shotgun (WGS) entry which is preliminary data.</text>
</comment>
<dbReference type="Proteomes" id="UP000828390">
    <property type="component" value="Unassembled WGS sequence"/>
</dbReference>
<gene>
    <name evidence="1" type="ORF">DPMN_041844</name>
</gene>